<accession>A0ABQ8JK32</accession>
<feature type="transmembrane region" description="Helical" evidence="1">
    <location>
        <begin position="33"/>
        <end position="54"/>
    </location>
</feature>
<evidence type="ECO:0000313" key="3">
    <source>
        <dbReference type="Proteomes" id="UP000887458"/>
    </source>
</evidence>
<comment type="caution">
    <text evidence="2">The sequence shown here is derived from an EMBL/GenBank/DDBJ whole genome shotgun (WGS) entry which is preliminary data.</text>
</comment>
<keyword evidence="3" id="KW-1185">Reference proteome</keyword>
<name>A0ABQ8JK32_DERPT</name>
<sequence length="63" mass="7377">MSKSIFICGSHWATTISTKFVGHNDHYITNKHICNMILLLWIINLILFSSIHTFHNNYVDDQQ</sequence>
<gene>
    <name evidence="2" type="ORF">DERP_007553</name>
</gene>
<keyword evidence="1" id="KW-0472">Membrane</keyword>
<evidence type="ECO:0000256" key="1">
    <source>
        <dbReference type="SAM" id="Phobius"/>
    </source>
</evidence>
<protein>
    <submittedName>
        <fullName evidence="2">Uncharacterized protein</fullName>
    </submittedName>
</protein>
<evidence type="ECO:0000313" key="2">
    <source>
        <dbReference type="EMBL" id="KAH9422962.1"/>
    </source>
</evidence>
<reference evidence="2 3" key="1">
    <citation type="journal article" date="2018" name="J. Allergy Clin. Immunol.">
        <title>High-quality assembly of Dermatophagoides pteronyssinus genome and transcriptome reveals a wide range of novel allergens.</title>
        <authorList>
            <person name="Liu X.Y."/>
            <person name="Yang K.Y."/>
            <person name="Wang M.Q."/>
            <person name="Kwok J.S."/>
            <person name="Zeng X."/>
            <person name="Yang Z."/>
            <person name="Xiao X.J."/>
            <person name="Lau C.P."/>
            <person name="Li Y."/>
            <person name="Huang Z.M."/>
            <person name="Ba J.G."/>
            <person name="Yim A.K."/>
            <person name="Ouyang C.Y."/>
            <person name="Ngai S.M."/>
            <person name="Chan T.F."/>
            <person name="Leung E.L."/>
            <person name="Liu L."/>
            <person name="Liu Z.G."/>
            <person name="Tsui S.K."/>
        </authorList>
    </citation>
    <scope>NUCLEOTIDE SEQUENCE [LARGE SCALE GENOMIC DNA]</scope>
    <source>
        <strain evidence="2">Derp</strain>
    </source>
</reference>
<reference evidence="2 3" key="2">
    <citation type="journal article" date="2022" name="Mol. Biol. Evol.">
        <title>Comparative Genomics Reveals Insights into the Divergent Evolution of Astigmatic Mites and Household Pest Adaptations.</title>
        <authorList>
            <person name="Xiong Q."/>
            <person name="Wan A.T."/>
            <person name="Liu X."/>
            <person name="Fung C.S."/>
            <person name="Xiao X."/>
            <person name="Malainual N."/>
            <person name="Hou J."/>
            <person name="Wang L."/>
            <person name="Wang M."/>
            <person name="Yang K.Y."/>
            <person name="Cui Y."/>
            <person name="Leung E.L."/>
            <person name="Nong W."/>
            <person name="Shin S.K."/>
            <person name="Au S.W."/>
            <person name="Jeong K.Y."/>
            <person name="Chew F.T."/>
            <person name="Hui J.H."/>
            <person name="Leung T.F."/>
            <person name="Tungtrongchitr A."/>
            <person name="Zhong N."/>
            <person name="Liu Z."/>
            <person name="Tsui S.K."/>
        </authorList>
    </citation>
    <scope>NUCLEOTIDE SEQUENCE [LARGE SCALE GENOMIC DNA]</scope>
    <source>
        <strain evidence="2">Derp</strain>
    </source>
</reference>
<dbReference type="EMBL" id="NJHN03000034">
    <property type="protein sequence ID" value="KAH9422962.1"/>
    <property type="molecule type" value="Genomic_DNA"/>
</dbReference>
<keyword evidence="1" id="KW-0812">Transmembrane</keyword>
<proteinExistence type="predicted"/>
<organism evidence="2 3">
    <name type="scientific">Dermatophagoides pteronyssinus</name>
    <name type="common">European house dust mite</name>
    <dbReference type="NCBI Taxonomy" id="6956"/>
    <lineage>
        <taxon>Eukaryota</taxon>
        <taxon>Metazoa</taxon>
        <taxon>Ecdysozoa</taxon>
        <taxon>Arthropoda</taxon>
        <taxon>Chelicerata</taxon>
        <taxon>Arachnida</taxon>
        <taxon>Acari</taxon>
        <taxon>Acariformes</taxon>
        <taxon>Sarcoptiformes</taxon>
        <taxon>Astigmata</taxon>
        <taxon>Psoroptidia</taxon>
        <taxon>Analgoidea</taxon>
        <taxon>Pyroglyphidae</taxon>
        <taxon>Dermatophagoidinae</taxon>
        <taxon>Dermatophagoides</taxon>
    </lineage>
</organism>
<keyword evidence="1" id="KW-1133">Transmembrane helix</keyword>
<dbReference type="Proteomes" id="UP000887458">
    <property type="component" value="Unassembled WGS sequence"/>
</dbReference>